<keyword evidence="2" id="KW-1185">Reference proteome</keyword>
<name>A0A6A5STC0_9PLEO</name>
<dbReference type="AlphaFoldDB" id="A0A6A5STC0"/>
<dbReference type="EMBL" id="ML976031">
    <property type="protein sequence ID" value="KAF1942849.1"/>
    <property type="molecule type" value="Genomic_DNA"/>
</dbReference>
<evidence type="ECO:0000313" key="2">
    <source>
        <dbReference type="Proteomes" id="UP000800038"/>
    </source>
</evidence>
<sequence length="81" mass="9534">MLRQLIAYSIYRQHSKPLWPNVFNSLSDKQYYCSIFNMLCREPLLPHSNRPLDPDPSHPREPTLRPFGYVLYNKHSSGSTL</sequence>
<proteinExistence type="predicted"/>
<dbReference type="Proteomes" id="UP000800038">
    <property type="component" value="Unassembled WGS sequence"/>
</dbReference>
<organism evidence="1 2">
    <name type="scientific">Clathrospora elynae</name>
    <dbReference type="NCBI Taxonomy" id="706981"/>
    <lineage>
        <taxon>Eukaryota</taxon>
        <taxon>Fungi</taxon>
        <taxon>Dikarya</taxon>
        <taxon>Ascomycota</taxon>
        <taxon>Pezizomycotina</taxon>
        <taxon>Dothideomycetes</taxon>
        <taxon>Pleosporomycetidae</taxon>
        <taxon>Pleosporales</taxon>
        <taxon>Diademaceae</taxon>
        <taxon>Clathrospora</taxon>
    </lineage>
</organism>
<evidence type="ECO:0000313" key="1">
    <source>
        <dbReference type="EMBL" id="KAF1942849.1"/>
    </source>
</evidence>
<accession>A0A6A5STC0</accession>
<protein>
    <submittedName>
        <fullName evidence="1">Uncharacterized protein</fullName>
    </submittedName>
</protein>
<reference evidence="1" key="1">
    <citation type="journal article" date="2020" name="Stud. Mycol.">
        <title>101 Dothideomycetes genomes: a test case for predicting lifestyles and emergence of pathogens.</title>
        <authorList>
            <person name="Haridas S."/>
            <person name="Albert R."/>
            <person name="Binder M."/>
            <person name="Bloem J."/>
            <person name="Labutti K."/>
            <person name="Salamov A."/>
            <person name="Andreopoulos B."/>
            <person name="Baker S."/>
            <person name="Barry K."/>
            <person name="Bills G."/>
            <person name="Bluhm B."/>
            <person name="Cannon C."/>
            <person name="Castanera R."/>
            <person name="Culley D."/>
            <person name="Daum C."/>
            <person name="Ezra D."/>
            <person name="Gonzalez J."/>
            <person name="Henrissat B."/>
            <person name="Kuo A."/>
            <person name="Liang C."/>
            <person name="Lipzen A."/>
            <person name="Lutzoni F."/>
            <person name="Magnuson J."/>
            <person name="Mondo S."/>
            <person name="Nolan M."/>
            <person name="Ohm R."/>
            <person name="Pangilinan J."/>
            <person name="Park H.-J."/>
            <person name="Ramirez L."/>
            <person name="Alfaro M."/>
            <person name="Sun H."/>
            <person name="Tritt A."/>
            <person name="Yoshinaga Y."/>
            <person name="Zwiers L.-H."/>
            <person name="Turgeon B."/>
            <person name="Goodwin S."/>
            <person name="Spatafora J."/>
            <person name="Crous P."/>
            <person name="Grigoriev I."/>
        </authorList>
    </citation>
    <scope>NUCLEOTIDE SEQUENCE</scope>
    <source>
        <strain evidence="1">CBS 161.51</strain>
    </source>
</reference>
<gene>
    <name evidence="1" type="ORF">EJ02DRAFT_157838</name>
</gene>